<dbReference type="PANTHER" id="PTHR24276:SF98">
    <property type="entry name" value="FI18310P1-RELATED"/>
    <property type="match status" value="1"/>
</dbReference>
<dbReference type="InterPro" id="IPR018114">
    <property type="entry name" value="TRYPSIN_HIS"/>
</dbReference>
<dbReference type="AlphaFoldDB" id="A0A1I5TQU7"/>
<dbReference type="InterPro" id="IPR050430">
    <property type="entry name" value="Peptidase_S1"/>
</dbReference>
<keyword evidence="2" id="KW-1015">Disulfide bond</keyword>
<dbReference type="InterPro" id="IPR043504">
    <property type="entry name" value="Peptidase_S1_PA_chymotrypsin"/>
</dbReference>
<feature type="domain" description="Peptidase S1" evidence="4">
    <location>
        <begin position="54"/>
        <end position="302"/>
    </location>
</feature>
<keyword evidence="3" id="KW-0378">Hydrolase</keyword>
<dbReference type="CDD" id="cd00190">
    <property type="entry name" value="Tryp_SPc"/>
    <property type="match status" value="1"/>
</dbReference>
<keyword evidence="6" id="KW-1185">Reference proteome</keyword>
<sequence length="302" mass="31259">MGTHDRKMNGAWRRLAGAAVAPVLAGALATGALTGLAGLGAAAQADEPPPTPKIIGGTPADQTYPFMASLQYERDGNPNSHRCGGGLIDEEWVVTAAHCVTTAGTGGAPYTVMDPALFHLRIGSNDRTKGGSVAKLKEIVVHPDYQALDDRSEGKDIALLHLDAAVPQATVPQATSIPAPGTPVRQIGWGYTSTSAGDPSQLPVQLQQLDTKVIAPSTGKCRVDADGDDAWGIRDNDICTDNPEGVRGPCGGDSGSPLLTKVKGRWVIQGVDSRGVGDVCGETPDIYTSIGHYHGWIAGVIG</sequence>
<dbReference type="PANTHER" id="PTHR24276">
    <property type="entry name" value="POLYSERASE-RELATED"/>
    <property type="match status" value="1"/>
</dbReference>
<dbReference type="Proteomes" id="UP000183413">
    <property type="component" value="Unassembled WGS sequence"/>
</dbReference>
<dbReference type="InterPro" id="IPR033116">
    <property type="entry name" value="TRYPSIN_SER"/>
</dbReference>
<keyword evidence="3" id="KW-0645">Protease</keyword>
<dbReference type="FunFam" id="2.40.10.10:FF:000068">
    <property type="entry name" value="transmembrane protease serine 2"/>
    <property type="match status" value="1"/>
</dbReference>
<dbReference type="eggNOG" id="COG5640">
    <property type="taxonomic scope" value="Bacteria"/>
</dbReference>
<evidence type="ECO:0000259" key="4">
    <source>
        <dbReference type="PROSITE" id="PS50240"/>
    </source>
</evidence>
<accession>A0A1I5TQU7</accession>
<dbReference type="GO" id="GO:0006508">
    <property type="term" value="P:proteolysis"/>
    <property type="evidence" value="ECO:0007669"/>
    <property type="project" value="UniProtKB-KW"/>
</dbReference>
<dbReference type="InParanoid" id="A0A1I5TQU7"/>
<evidence type="ECO:0000313" key="6">
    <source>
        <dbReference type="Proteomes" id="UP000183413"/>
    </source>
</evidence>
<dbReference type="InterPro" id="IPR009003">
    <property type="entry name" value="Peptidase_S1_PA"/>
</dbReference>
<dbReference type="STRING" id="1993.SAMN04489713_11866"/>
<dbReference type="SUPFAM" id="SSF50494">
    <property type="entry name" value="Trypsin-like serine proteases"/>
    <property type="match status" value="1"/>
</dbReference>
<dbReference type="InterPro" id="IPR001314">
    <property type="entry name" value="Peptidase_S1A"/>
</dbReference>
<dbReference type="RefSeq" id="WP_218163864.1">
    <property type="nucleotide sequence ID" value="NZ_FOVH01000018.1"/>
</dbReference>
<dbReference type="EMBL" id="FOVH01000018">
    <property type="protein sequence ID" value="SFP84716.1"/>
    <property type="molecule type" value="Genomic_DNA"/>
</dbReference>
<gene>
    <name evidence="5" type="ORF">SAMN04489713_11866</name>
</gene>
<dbReference type="PROSITE" id="PS00134">
    <property type="entry name" value="TRYPSIN_HIS"/>
    <property type="match status" value="1"/>
</dbReference>
<comment type="similarity">
    <text evidence="1">Belongs to the peptidase S1 family.</text>
</comment>
<dbReference type="InterPro" id="IPR001254">
    <property type="entry name" value="Trypsin_dom"/>
</dbReference>
<proteinExistence type="inferred from homology"/>
<dbReference type="Pfam" id="PF00089">
    <property type="entry name" value="Trypsin"/>
    <property type="match status" value="1"/>
</dbReference>
<dbReference type="PROSITE" id="PS50240">
    <property type="entry name" value="TRYPSIN_DOM"/>
    <property type="match status" value="1"/>
</dbReference>
<protein>
    <submittedName>
        <fullName evidence="5">Trypsin</fullName>
    </submittedName>
</protein>
<dbReference type="GO" id="GO:0004252">
    <property type="term" value="F:serine-type endopeptidase activity"/>
    <property type="evidence" value="ECO:0007669"/>
    <property type="project" value="InterPro"/>
</dbReference>
<organism evidence="5 6">
    <name type="scientific">Actinomadura madurae</name>
    <dbReference type="NCBI Taxonomy" id="1993"/>
    <lineage>
        <taxon>Bacteria</taxon>
        <taxon>Bacillati</taxon>
        <taxon>Actinomycetota</taxon>
        <taxon>Actinomycetes</taxon>
        <taxon>Streptosporangiales</taxon>
        <taxon>Thermomonosporaceae</taxon>
        <taxon>Actinomadura</taxon>
    </lineage>
</organism>
<evidence type="ECO:0000256" key="3">
    <source>
        <dbReference type="RuleBase" id="RU363034"/>
    </source>
</evidence>
<reference evidence="5 6" key="1">
    <citation type="submission" date="2016-10" db="EMBL/GenBank/DDBJ databases">
        <authorList>
            <person name="de Groot N.N."/>
        </authorList>
    </citation>
    <scope>NUCLEOTIDE SEQUENCE [LARGE SCALE GENOMIC DNA]</scope>
    <source>
        <strain evidence="5 6">DSM 43067</strain>
    </source>
</reference>
<evidence type="ECO:0000256" key="1">
    <source>
        <dbReference type="ARBA" id="ARBA00007664"/>
    </source>
</evidence>
<name>A0A1I5TQU7_9ACTN</name>
<dbReference type="Gene3D" id="2.40.10.10">
    <property type="entry name" value="Trypsin-like serine proteases"/>
    <property type="match status" value="1"/>
</dbReference>
<evidence type="ECO:0000313" key="5">
    <source>
        <dbReference type="EMBL" id="SFP84716.1"/>
    </source>
</evidence>
<dbReference type="PROSITE" id="PS00135">
    <property type="entry name" value="TRYPSIN_SER"/>
    <property type="match status" value="1"/>
</dbReference>
<dbReference type="PRINTS" id="PR00722">
    <property type="entry name" value="CHYMOTRYPSIN"/>
</dbReference>
<keyword evidence="3" id="KW-0720">Serine protease</keyword>
<evidence type="ECO:0000256" key="2">
    <source>
        <dbReference type="ARBA" id="ARBA00023157"/>
    </source>
</evidence>
<dbReference type="SMART" id="SM00020">
    <property type="entry name" value="Tryp_SPc"/>
    <property type="match status" value="1"/>
</dbReference>